<dbReference type="AlphaFoldDB" id="A0A1H6JIQ0"/>
<evidence type="ECO:0000259" key="1">
    <source>
        <dbReference type="Pfam" id="PF07883"/>
    </source>
</evidence>
<dbReference type="InterPro" id="IPR013096">
    <property type="entry name" value="Cupin_2"/>
</dbReference>
<dbReference type="Pfam" id="PF07883">
    <property type="entry name" value="Cupin_2"/>
    <property type="match status" value="1"/>
</dbReference>
<dbReference type="Gene3D" id="2.60.120.10">
    <property type="entry name" value="Jelly Rolls"/>
    <property type="match status" value="1"/>
</dbReference>
<dbReference type="STRING" id="1267564.SAMN05192561_11413"/>
<accession>A0A1H6JIQ0</accession>
<protein>
    <submittedName>
        <fullName evidence="2">Cupin domain-containing protein</fullName>
    </submittedName>
</protein>
<proteinExistence type="predicted"/>
<dbReference type="EMBL" id="FNWU01000014">
    <property type="protein sequence ID" value="SEH62214.1"/>
    <property type="molecule type" value="Genomic_DNA"/>
</dbReference>
<dbReference type="RefSeq" id="WP_092817692.1">
    <property type="nucleotide sequence ID" value="NZ_FNWU01000014.1"/>
</dbReference>
<dbReference type="SUPFAM" id="SSF51182">
    <property type="entry name" value="RmlC-like cupins"/>
    <property type="match status" value="1"/>
</dbReference>
<gene>
    <name evidence="2" type="ORF">SAMN05192561_11413</name>
</gene>
<sequence>MATVRSLADLEGVPHANAFPSAEPKTIRLQLESGERVDPHRHPDREIVAYLLSGAIDLHLDGEIHELEPGDVARFDGDREISPVARADSTALLVLAPRSED</sequence>
<dbReference type="InterPro" id="IPR011051">
    <property type="entry name" value="RmlC_Cupin_sf"/>
</dbReference>
<name>A0A1H6JIQ0_9EURY</name>
<dbReference type="Proteomes" id="UP000199215">
    <property type="component" value="Unassembled WGS sequence"/>
</dbReference>
<evidence type="ECO:0000313" key="2">
    <source>
        <dbReference type="EMBL" id="SEH62214.1"/>
    </source>
</evidence>
<keyword evidence="3" id="KW-1185">Reference proteome</keyword>
<evidence type="ECO:0000313" key="3">
    <source>
        <dbReference type="Proteomes" id="UP000199215"/>
    </source>
</evidence>
<reference evidence="2 3" key="1">
    <citation type="submission" date="2016-10" db="EMBL/GenBank/DDBJ databases">
        <authorList>
            <person name="de Groot N.N."/>
        </authorList>
    </citation>
    <scope>NUCLEOTIDE SEQUENCE [LARGE SCALE GENOMIC DNA]</scope>
    <source>
        <strain evidence="2 3">IBRC-M10418</strain>
    </source>
</reference>
<feature type="domain" description="Cupin type-2" evidence="1">
    <location>
        <begin position="30"/>
        <end position="89"/>
    </location>
</feature>
<dbReference type="InterPro" id="IPR014710">
    <property type="entry name" value="RmlC-like_jellyroll"/>
</dbReference>
<organism evidence="2 3">
    <name type="scientific">Halopenitus malekzadehii</name>
    <dbReference type="NCBI Taxonomy" id="1267564"/>
    <lineage>
        <taxon>Archaea</taxon>
        <taxon>Methanobacteriati</taxon>
        <taxon>Methanobacteriota</taxon>
        <taxon>Stenosarchaea group</taxon>
        <taxon>Halobacteria</taxon>
        <taxon>Halobacteriales</taxon>
        <taxon>Haloferacaceae</taxon>
        <taxon>Halopenitus</taxon>
    </lineage>
</organism>
<dbReference type="OrthoDB" id="199885at2157"/>